<feature type="domain" description="AAA+ ATPase" evidence="1">
    <location>
        <begin position="103"/>
        <end position="233"/>
    </location>
</feature>
<dbReference type="HOGENOM" id="CLU_056183_2_0_10"/>
<dbReference type="Proteomes" id="UP000007394">
    <property type="component" value="Chromosome"/>
</dbReference>
<dbReference type="GO" id="GO:0016887">
    <property type="term" value="F:ATP hydrolysis activity"/>
    <property type="evidence" value="ECO:0007669"/>
    <property type="project" value="InterPro"/>
</dbReference>
<dbReference type="RefSeq" id="WP_014558975.1">
    <property type="nucleotide sequence ID" value="NC_017464.1"/>
</dbReference>
<organism evidence="2 3">
    <name type="scientific">Ignavibacterium album (strain DSM 19864 / JCM 16511 / NBRC 101810 / Mat9-16)</name>
    <dbReference type="NCBI Taxonomy" id="945713"/>
    <lineage>
        <taxon>Bacteria</taxon>
        <taxon>Pseudomonadati</taxon>
        <taxon>Ignavibacteriota</taxon>
        <taxon>Ignavibacteria</taxon>
        <taxon>Ignavibacteriales</taxon>
        <taxon>Ignavibacteriaceae</taxon>
        <taxon>Ignavibacterium</taxon>
    </lineage>
</organism>
<dbReference type="PANTHER" id="PTHR35894">
    <property type="entry name" value="GENERAL SECRETION PATHWAY PROTEIN A-RELATED"/>
    <property type="match status" value="1"/>
</dbReference>
<dbReference type="AlphaFoldDB" id="I0AFQ8"/>
<dbReference type="SUPFAM" id="SSF47413">
    <property type="entry name" value="lambda repressor-like DNA-binding domains"/>
    <property type="match status" value="1"/>
</dbReference>
<dbReference type="Pfam" id="PF13401">
    <property type="entry name" value="AAA_22"/>
    <property type="match status" value="1"/>
</dbReference>
<dbReference type="STRING" id="945713.IALB_0101"/>
<dbReference type="OrthoDB" id="1426482at2"/>
<name>I0AFQ8_IGNAJ</name>
<evidence type="ECO:0000259" key="1">
    <source>
        <dbReference type="SMART" id="SM00382"/>
    </source>
</evidence>
<sequence length="307" mass="34573">MQHKSNENLPNPEGNLLNKLRDFVDRKNISINRIAKQIGYSASVVSTYLAGKYPGDVQKLEWAIASFLMRQEEIEAMPKEMIPFCPITNSELLFQAAKVAHLDQEIGVVVGEAGTGKTKAAKEYARQNPDVILIEADLSYSTKVFFRELHKKLGMDGSGGIYDLFSDCCEKLKDSNRLVIIDEAENLPYRALDMVRRLYDKANVGILLIGLPRLIANLRGKRGEFKQLYSRVGIVTQLEDWSETDAKLIIQTVFPSTNGVYKTFYELSKGNGRKLEKLILRTSRAARTSKKEINDKLVRSAAEVLIL</sequence>
<dbReference type="eggNOG" id="COG2842">
    <property type="taxonomic scope" value="Bacteria"/>
</dbReference>
<protein>
    <submittedName>
        <fullName evidence="2">Putative transposase</fullName>
    </submittedName>
</protein>
<evidence type="ECO:0000313" key="3">
    <source>
        <dbReference type="Proteomes" id="UP000007394"/>
    </source>
</evidence>
<evidence type="ECO:0000313" key="2">
    <source>
        <dbReference type="EMBL" id="AFH47815.1"/>
    </source>
</evidence>
<dbReference type="InterPro" id="IPR003593">
    <property type="entry name" value="AAA+_ATPase"/>
</dbReference>
<dbReference type="SMART" id="SM00382">
    <property type="entry name" value="AAA"/>
    <property type="match status" value="1"/>
</dbReference>
<dbReference type="InterPro" id="IPR049945">
    <property type="entry name" value="AAA_22"/>
</dbReference>
<dbReference type="GO" id="GO:0003677">
    <property type="term" value="F:DNA binding"/>
    <property type="evidence" value="ECO:0007669"/>
    <property type="project" value="InterPro"/>
</dbReference>
<dbReference type="PANTHER" id="PTHR35894:SF5">
    <property type="entry name" value="MU-LIKE PROPHAGE FLUMU DNA TRANSPOSITION PROTEIN B"/>
    <property type="match status" value="1"/>
</dbReference>
<proteinExistence type="predicted"/>
<gene>
    <name evidence="2" type="ordered locus">IALB_0101</name>
</gene>
<reference evidence="2 3" key="1">
    <citation type="journal article" date="2012" name="Front. Microbiol.">
        <title>Complete genome of Ignavibacterium album, a metabolically versatile, flagellated, facultative anaerobe from the phylum Chlorobi.</title>
        <authorList>
            <person name="Liu Z."/>
            <person name="Frigaard N.-U."/>
            <person name="Vogl K."/>
            <person name="Iino T."/>
            <person name="Ohkuma M."/>
            <person name="Overmann J."/>
            <person name="Bryant D.A."/>
        </authorList>
    </citation>
    <scope>NUCLEOTIDE SEQUENCE [LARGE SCALE GENOMIC DNA]</scope>
    <source>
        <strain evidence="3">DSM 19864 / JCM 16511 / NBRC 101810 / Mat9-16</strain>
    </source>
</reference>
<dbReference type="Gene3D" id="3.40.50.300">
    <property type="entry name" value="P-loop containing nucleotide triphosphate hydrolases"/>
    <property type="match status" value="1"/>
</dbReference>
<dbReference type="KEGG" id="ial:IALB_0101"/>
<dbReference type="EMBL" id="CP003418">
    <property type="protein sequence ID" value="AFH47815.1"/>
    <property type="molecule type" value="Genomic_DNA"/>
</dbReference>
<dbReference type="InterPro" id="IPR052026">
    <property type="entry name" value="ExeA_AAA_ATPase_DNA-bind"/>
</dbReference>
<dbReference type="Gene3D" id="1.10.260.40">
    <property type="entry name" value="lambda repressor-like DNA-binding domains"/>
    <property type="match status" value="1"/>
</dbReference>
<accession>I0AFQ8</accession>
<keyword evidence="3" id="KW-1185">Reference proteome</keyword>
<dbReference type="InterPro" id="IPR027417">
    <property type="entry name" value="P-loop_NTPase"/>
</dbReference>
<dbReference type="InterPro" id="IPR010982">
    <property type="entry name" value="Lambda_DNA-bd_dom_sf"/>
</dbReference>
<dbReference type="SUPFAM" id="SSF52540">
    <property type="entry name" value="P-loop containing nucleoside triphosphate hydrolases"/>
    <property type="match status" value="1"/>
</dbReference>